<sequence length="306" mass="34223">MIALKNIKKVVSVCLAALSVVHCVILHHSGDHVYLAVSAGRATVAVANAVLVGLEHSRDQIRSHLLFVFWLVATGNDALRLIMAISSKKYSHDLDEFFFILLSGVFTFLMFLLNCVSDSRRQFCNTGCTRVQKASEQYRLVSHDAWRYFRRSLQAFHGLPRTPGHRQALRMRQNTKHGCSVGEIVNLMSVDTKNLELFLVFSCMAWSGLFHLTFGAYLCYTVSGVSMMTAVRHSLGDREVRGLIPGRVKPRTLKLVLAADPPSVWHYGFSAKSGRPGVRMMGLGVVSASTPYTTVWQYAFSPQRRL</sequence>
<keyword evidence="1" id="KW-0812">Transmembrane</keyword>
<organism evidence="3 4">
    <name type="scientific">Elysia marginata</name>
    <dbReference type="NCBI Taxonomy" id="1093978"/>
    <lineage>
        <taxon>Eukaryota</taxon>
        <taxon>Metazoa</taxon>
        <taxon>Spiralia</taxon>
        <taxon>Lophotrochozoa</taxon>
        <taxon>Mollusca</taxon>
        <taxon>Gastropoda</taxon>
        <taxon>Heterobranchia</taxon>
        <taxon>Euthyneura</taxon>
        <taxon>Panpulmonata</taxon>
        <taxon>Sacoglossa</taxon>
        <taxon>Placobranchoidea</taxon>
        <taxon>Plakobranchidae</taxon>
        <taxon>Elysia</taxon>
    </lineage>
</organism>
<evidence type="ECO:0000313" key="3">
    <source>
        <dbReference type="EMBL" id="GFS21812.1"/>
    </source>
</evidence>
<comment type="caution">
    <text evidence="3">The sequence shown here is derived from an EMBL/GenBank/DDBJ whole genome shotgun (WGS) entry which is preliminary data.</text>
</comment>
<gene>
    <name evidence="3" type="ORF">ElyMa_003348100</name>
</gene>
<reference evidence="3 4" key="1">
    <citation type="journal article" date="2021" name="Elife">
        <title>Chloroplast acquisition without the gene transfer in kleptoplastic sea slugs, Plakobranchus ocellatus.</title>
        <authorList>
            <person name="Maeda T."/>
            <person name="Takahashi S."/>
            <person name="Yoshida T."/>
            <person name="Shimamura S."/>
            <person name="Takaki Y."/>
            <person name="Nagai Y."/>
            <person name="Toyoda A."/>
            <person name="Suzuki Y."/>
            <person name="Arimoto A."/>
            <person name="Ishii H."/>
            <person name="Satoh N."/>
            <person name="Nishiyama T."/>
            <person name="Hasebe M."/>
            <person name="Maruyama T."/>
            <person name="Minagawa J."/>
            <person name="Obokata J."/>
            <person name="Shigenobu S."/>
        </authorList>
    </citation>
    <scope>NUCLEOTIDE SEQUENCE [LARGE SCALE GENOMIC DNA]</scope>
</reference>
<dbReference type="EMBL" id="BMAT01006899">
    <property type="protein sequence ID" value="GFS21812.1"/>
    <property type="molecule type" value="Genomic_DNA"/>
</dbReference>
<evidence type="ECO:0000256" key="2">
    <source>
        <dbReference type="SAM" id="SignalP"/>
    </source>
</evidence>
<keyword evidence="4" id="KW-1185">Reference proteome</keyword>
<protein>
    <submittedName>
        <fullName evidence="3">ATP-binding cassette sub-family C ABCC/MRP-like protein</fullName>
    </submittedName>
</protein>
<evidence type="ECO:0000313" key="4">
    <source>
        <dbReference type="Proteomes" id="UP000762676"/>
    </source>
</evidence>
<feature type="signal peptide" evidence="2">
    <location>
        <begin position="1"/>
        <end position="23"/>
    </location>
</feature>
<keyword evidence="1" id="KW-0472">Membrane</keyword>
<keyword evidence="3" id="KW-0067">ATP-binding</keyword>
<keyword evidence="1" id="KW-1133">Transmembrane helix</keyword>
<proteinExistence type="predicted"/>
<feature type="transmembrane region" description="Helical" evidence="1">
    <location>
        <begin position="197"/>
        <end position="218"/>
    </location>
</feature>
<feature type="chain" id="PRO_5043528621" evidence="2">
    <location>
        <begin position="24"/>
        <end position="306"/>
    </location>
</feature>
<keyword evidence="3" id="KW-0547">Nucleotide-binding</keyword>
<dbReference type="Proteomes" id="UP000762676">
    <property type="component" value="Unassembled WGS sequence"/>
</dbReference>
<feature type="transmembrane region" description="Helical" evidence="1">
    <location>
        <begin position="66"/>
        <end position="85"/>
    </location>
</feature>
<dbReference type="AlphaFoldDB" id="A0AAV4JGB2"/>
<feature type="transmembrane region" description="Helical" evidence="1">
    <location>
        <begin position="97"/>
        <end position="116"/>
    </location>
</feature>
<name>A0AAV4JGB2_9GAST</name>
<accession>A0AAV4JGB2</accession>
<keyword evidence="2" id="KW-0732">Signal</keyword>
<evidence type="ECO:0000256" key="1">
    <source>
        <dbReference type="SAM" id="Phobius"/>
    </source>
</evidence>
<dbReference type="GO" id="GO:0005524">
    <property type="term" value="F:ATP binding"/>
    <property type="evidence" value="ECO:0007669"/>
    <property type="project" value="UniProtKB-KW"/>
</dbReference>